<dbReference type="Gene3D" id="3.30.1310.20">
    <property type="entry name" value="PRTase-like"/>
    <property type="match status" value="1"/>
</dbReference>
<name>A0ABR8S334_9MICO</name>
<dbReference type="SUPFAM" id="SSF53271">
    <property type="entry name" value="PRTase-like"/>
    <property type="match status" value="1"/>
</dbReference>
<evidence type="ECO:0000259" key="1">
    <source>
        <dbReference type="Pfam" id="PF00156"/>
    </source>
</evidence>
<gene>
    <name evidence="2" type="ORF">H9651_09590</name>
</gene>
<comment type="caution">
    <text evidence="2">The sequence shown here is derived from an EMBL/GenBank/DDBJ whole genome shotgun (WGS) entry which is preliminary data.</text>
</comment>
<proteinExistence type="predicted"/>
<dbReference type="Proteomes" id="UP000648352">
    <property type="component" value="Unassembled WGS sequence"/>
</dbReference>
<dbReference type="InterPro" id="IPR029057">
    <property type="entry name" value="PRTase-like"/>
</dbReference>
<evidence type="ECO:0000313" key="3">
    <source>
        <dbReference type="Proteomes" id="UP000648352"/>
    </source>
</evidence>
<protein>
    <recommendedName>
        <fullName evidence="1">Phosphoribosyltransferase domain-containing protein</fullName>
    </recommendedName>
</protein>
<dbReference type="RefSeq" id="WP_191719084.1">
    <property type="nucleotide sequence ID" value="NZ_JACSQP010000005.1"/>
</dbReference>
<dbReference type="InterPro" id="IPR000836">
    <property type="entry name" value="PRTase_dom"/>
</dbReference>
<sequence length="209" mass="21980">MTVYADRVAAGVALAAALAPWRGTEAVVVGIPRGGVLVAAAVARALALPLTAVAVRKLGIPSHAEVAAGAIAQDVRVLNDEATDPRWVSAAQLAEVERRERAELQRRAVRYGLVGLDLAGRTAIVVDDGVATGATATAACRAVRAAGAEHVVLAVPVAPAHWRPPTDAADEWVCPNPVRDFWAVGSCYDDFRQTSDEEVVELLRDAPRR</sequence>
<dbReference type="EMBL" id="JACSQP010000005">
    <property type="protein sequence ID" value="MBD7957888.1"/>
    <property type="molecule type" value="Genomic_DNA"/>
</dbReference>
<dbReference type="Gene3D" id="3.40.50.2020">
    <property type="match status" value="1"/>
</dbReference>
<evidence type="ECO:0000313" key="2">
    <source>
        <dbReference type="EMBL" id="MBD7957888.1"/>
    </source>
</evidence>
<dbReference type="Pfam" id="PF00156">
    <property type="entry name" value="Pribosyltran"/>
    <property type="match status" value="1"/>
</dbReference>
<organism evidence="2 3">
    <name type="scientific">Microbacterium pullorum</name>
    <dbReference type="NCBI Taxonomy" id="2762236"/>
    <lineage>
        <taxon>Bacteria</taxon>
        <taxon>Bacillati</taxon>
        <taxon>Actinomycetota</taxon>
        <taxon>Actinomycetes</taxon>
        <taxon>Micrococcales</taxon>
        <taxon>Microbacteriaceae</taxon>
        <taxon>Microbacterium</taxon>
    </lineage>
</organism>
<feature type="domain" description="Phosphoribosyltransferase" evidence="1">
    <location>
        <begin position="23"/>
        <end position="189"/>
    </location>
</feature>
<accession>A0ABR8S334</accession>
<keyword evidence="3" id="KW-1185">Reference proteome</keyword>
<reference evidence="2 3" key="1">
    <citation type="submission" date="2020-08" db="EMBL/GenBank/DDBJ databases">
        <title>A Genomic Blueprint of the Chicken Gut Microbiome.</title>
        <authorList>
            <person name="Gilroy R."/>
            <person name="Ravi A."/>
            <person name="Getino M."/>
            <person name="Pursley I."/>
            <person name="Horton D.L."/>
            <person name="Alikhan N.-F."/>
            <person name="Baker D."/>
            <person name="Gharbi K."/>
            <person name="Hall N."/>
            <person name="Watson M."/>
            <person name="Adriaenssens E.M."/>
            <person name="Foster-Nyarko E."/>
            <person name="Jarju S."/>
            <person name="Secka A."/>
            <person name="Antonio M."/>
            <person name="Oren A."/>
            <person name="Chaudhuri R."/>
            <person name="La Ragione R.M."/>
            <person name="Hildebrand F."/>
            <person name="Pallen M.J."/>
        </authorList>
    </citation>
    <scope>NUCLEOTIDE SEQUENCE [LARGE SCALE GENOMIC DNA]</scope>
    <source>
        <strain evidence="2 3">Sa4CUA7</strain>
    </source>
</reference>